<gene>
    <name evidence="1" type="ORF">HD596_000792</name>
</gene>
<dbReference type="RefSeq" id="WP_185067908.1">
    <property type="nucleotide sequence ID" value="NZ_JACHMB010000001.1"/>
</dbReference>
<evidence type="ECO:0000313" key="2">
    <source>
        <dbReference type="Proteomes" id="UP000579153"/>
    </source>
</evidence>
<proteinExistence type="predicted"/>
<reference evidence="1 2" key="1">
    <citation type="submission" date="2020-08" db="EMBL/GenBank/DDBJ databases">
        <title>Sequencing the genomes of 1000 actinobacteria strains.</title>
        <authorList>
            <person name="Klenk H.-P."/>
        </authorList>
    </citation>
    <scope>NUCLEOTIDE SEQUENCE [LARGE SCALE GENOMIC DNA]</scope>
    <source>
        <strain evidence="1 2">DSM 45507</strain>
    </source>
</reference>
<sequence>MSYEAVQGIDPVKPQVRAVVVAFLTRYKVLEKVGALARLWQPLLLEADTTFAPVLADRQSHRVAFKVPAASRLSTRAAGE</sequence>
<dbReference type="Proteomes" id="UP000579153">
    <property type="component" value="Unassembled WGS sequence"/>
</dbReference>
<dbReference type="EMBL" id="JACHMB010000001">
    <property type="protein sequence ID" value="MBB5774036.1"/>
    <property type="molecule type" value="Genomic_DNA"/>
</dbReference>
<comment type="caution">
    <text evidence="1">The sequence shown here is derived from an EMBL/GenBank/DDBJ whole genome shotgun (WGS) entry which is preliminary data.</text>
</comment>
<keyword evidence="2" id="KW-1185">Reference proteome</keyword>
<evidence type="ECO:0000313" key="1">
    <source>
        <dbReference type="EMBL" id="MBB5774036.1"/>
    </source>
</evidence>
<protein>
    <submittedName>
        <fullName evidence="1">Uncharacterized protein</fullName>
    </submittedName>
</protein>
<dbReference type="AlphaFoldDB" id="A0A7W9FYV9"/>
<accession>A0A7W9FYV9</accession>
<name>A0A7W9FYV9_9ACTN</name>
<organism evidence="1 2">
    <name type="scientific">Nonomuraea jabiensis</name>
    <dbReference type="NCBI Taxonomy" id="882448"/>
    <lineage>
        <taxon>Bacteria</taxon>
        <taxon>Bacillati</taxon>
        <taxon>Actinomycetota</taxon>
        <taxon>Actinomycetes</taxon>
        <taxon>Streptosporangiales</taxon>
        <taxon>Streptosporangiaceae</taxon>
        <taxon>Nonomuraea</taxon>
    </lineage>
</organism>